<protein>
    <submittedName>
        <fullName evidence="1">Sulfurtransferase complex subunit TusB</fullName>
    </submittedName>
</protein>
<evidence type="ECO:0000313" key="1">
    <source>
        <dbReference type="EMBL" id="PLW82163.1"/>
    </source>
</evidence>
<dbReference type="RefSeq" id="WP_101521415.1">
    <property type="nucleotide sequence ID" value="NZ_PKLZ01000008.1"/>
</dbReference>
<dbReference type="Proteomes" id="UP000234845">
    <property type="component" value="Unassembled WGS sequence"/>
</dbReference>
<organism evidence="1 2">
    <name type="scientific">Kineobactrum sediminis</name>
    <dbReference type="NCBI Taxonomy" id="1905677"/>
    <lineage>
        <taxon>Bacteria</taxon>
        <taxon>Pseudomonadati</taxon>
        <taxon>Pseudomonadota</taxon>
        <taxon>Gammaproteobacteria</taxon>
        <taxon>Cellvibrionales</taxon>
        <taxon>Halieaceae</taxon>
        <taxon>Kineobactrum</taxon>
    </lineage>
</organism>
<dbReference type="GO" id="GO:0002143">
    <property type="term" value="P:tRNA wobble position uridine thiolation"/>
    <property type="evidence" value="ECO:0007669"/>
    <property type="project" value="InterPro"/>
</dbReference>
<dbReference type="AlphaFoldDB" id="A0A2N5Y196"/>
<sequence>MPLHTLNKAPGHNAFSDCIERLAADDALVLLGDGVYAALATTAAASRLAASGATIYVLRTDALAAGVATRLMSEATVIDDAGFVALTEHWPQQMAWH</sequence>
<accession>A0A2N5Y196</accession>
<evidence type="ECO:0000313" key="2">
    <source>
        <dbReference type="Proteomes" id="UP000234845"/>
    </source>
</evidence>
<dbReference type="OrthoDB" id="9795117at2"/>
<gene>
    <name evidence="1" type="primary">dsrH</name>
    <name evidence="1" type="ORF">CWI75_10245</name>
</gene>
<dbReference type="Pfam" id="PF04077">
    <property type="entry name" value="DsrH"/>
    <property type="match status" value="1"/>
</dbReference>
<comment type="caution">
    <text evidence="1">The sequence shown here is derived from an EMBL/GenBank/DDBJ whole genome shotgun (WGS) entry which is preliminary data.</text>
</comment>
<dbReference type="PANTHER" id="PTHR37526:SF1">
    <property type="entry name" value="PROTEIN TUSB"/>
    <property type="match status" value="1"/>
</dbReference>
<dbReference type="SUPFAM" id="SSF75169">
    <property type="entry name" value="DsrEFH-like"/>
    <property type="match status" value="1"/>
</dbReference>
<keyword evidence="2" id="KW-1185">Reference proteome</keyword>
<dbReference type="Gene3D" id="3.40.1260.10">
    <property type="entry name" value="DsrEFH-like"/>
    <property type="match status" value="1"/>
</dbReference>
<dbReference type="InterPro" id="IPR007215">
    <property type="entry name" value="Sulphur_relay_TusB/DsrH"/>
</dbReference>
<dbReference type="GO" id="GO:0016740">
    <property type="term" value="F:transferase activity"/>
    <property type="evidence" value="ECO:0007669"/>
    <property type="project" value="UniProtKB-KW"/>
</dbReference>
<dbReference type="NCBIfam" id="TIGR03011">
    <property type="entry name" value="sulf_tusB_dsrH"/>
    <property type="match status" value="1"/>
</dbReference>
<proteinExistence type="predicted"/>
<name>A0A2N5Y196_9GAMM</name>
<dbReference type="EMBL" id="PKLZ01000008">
    <property type="protein sequence ID" value="PLW82163.1"/>
    <property type="molecule type" value="Genomic_DNA"/>
</dbReference>
<reference evidence="2" key="1">
    <citation type="submission" date="2017-11" db="EMBL/GenBank/DDBJ databases">
        <title>The draft genome sequence of Chromatocurvus sp. F02.</title>
        <authorList>
            <person name="Du Z.-J."/>
            <person name="Chang Y.-Q."/>
        </authorList>
    </citation>
    <scope>NUCLEOTIDE SEQUENCE [LARGE SCALE GENOMIC DNA]</scope>
    <source>
        <strain evidence="2">F02</strain>
    </source>
</reference>
<keyword evidence="1" id="KW-0808">Transferase</keyword>
<dbReference type="PANTHER" id="PTHR37526">
    <property type="entry name" value="PROTEIN TUSB"/>
    <property type="match status" value="1"/>
</dbReference>
<dbReference type="InterPro" id="IPR027396">
    <property type="entry name" value="DsrEFH-like"/>
</dbReference>
<dbReference type="GO" id="GO:1990228">
    <property type="term" value="C:sulfurtransferase complex"/>
    <property type="evidence" value="ECO:0007669"/>
    <property type="project" value="TreeGrafter"/>
</dbReference>